<organism evidence="7 8">
    <name type="scientific">Bosea massiliensis</name>
    <dbReference type="NCBI Taxonomy" id="151419"/>
    <lineage>
        <taxon>Bacteria</taxon>
        <taxon>Pseudomonadati</taxon>
        <taxon>Pseudomonadota</taxon>
        <taxon>Alphaproteobacteria</taxon>
        <taxon>Hyphomicrobiales</taxon>
        <taxon>Boseaceae</taxon>
        <taxon>Bosea</taxon>
    </lineage>
</organism>
<keyword evidence="8" id="KW-1185">Reference proteome</keyword>
<evidence type="ECO:0000313" key="8">
    <source>
        <dbReference type="Proteomes" id="UP001596060"/>
    </source>
</evidence>
<dbReference type="InterPro" id="IPR050109">
    <property type="entry name" value="HTH-type_TetR-like_transc_reg"/>
</dbReference>
<dbReference type="PANTHER" id="PTHR30055">
    <property type="entry name" value="HTH-TYPE TRANSCRIPTIONAL REGULATOR RUTR"/>
    <property type="match status" value="1"/>
</dbReference>
<dbReference type="InterPro" id="IPR039538">
    <property type="entry name" value="BetI_C"/>
</dbReference>
<feature type="DNA-binding region" description="H-T-H motif" evidence="5">
    <location>
        <begin position="38"/>
        <end position="57"/>
    </location>
</feature>
<name>A0ABW0P8L0_9HYPH</name>
<dbReference type="Proteomes" id="UP001596060">
    <property type="component" value="Unassembled WGS sequence"/>
</dbReference>
<sequence>MPPTVSALPAERAPNERRTRILDAAESVFARAGFHAATMQDVAAEAGMSPGNLYRYFASKDAIIAAMAERDRQQIAADFAALDPAKGPLLDQLEALGRRHLVEEPRERAILCIQIWAEAARNPEMARMCAAIDGTVVGGLAEAIAGAKANGELPADLDEARFLQAIFMMADGFFCRRATDPGFDAAGAADTLFVAMRGLARVLLRSDAGDVS</sequence>
<evidence type="ECO:0000259" key="6">
    <source>
        <dbReference type="PROSITE" id="PS50977"/>
    </source>
</evidence>
<evidence type="ECO:0000256" key="5">
    <source>
        <dbReference type="PROSITE-ProRule" id="PRU00335"/>
    </source>
</evidence>
<proteinExistence type="predicted"/>
<dbReference type="SUPFAM" id="SSF46689">
    <property type="entry name" value="Homeodomain-like"/>
    <property type="match status" value="1"/>
</dbReference>
<dbReference type="Gene3D" id="1.10.357.10">
    <property type="entry name" value="Tetracycline Repressor, domain 2"/>
    <property type="match status" value="1"/>
</dbReference>
<reference evidence="8" key="1">
    <citation type="journal article" date="2019" name="Int. J. Syst. Evol. Microbiol.">
        <title>The Global Catalogue of Microorganisms (GCM) 10K type strain sequencing project: providing services to taxonomists for standard genome sequencing and annotation.</title>
        <authorList>
            <consortium name="The Broad Institute Genomics Platform"/>
            <consortium name="The Broad Institute Genome Sequencing Center for Infectious Disease"/>
            <person name="Wu L."/>
            <person name="Ma J."/>
        </authorList>
    </citation>
    <scope>NUCLEOTIDE SEQUENCE [LARGE SCALE GENOMIC DNA]</scope>
    <source>
        <strain evidence="8">CCUG 43117</strain>
    </source>
</reference>
<evidence type="ECO:0000256" key="2">
    <source>
        <dbReference type="ARBA" id="ARBA00023015"/>
    </source>
</evidence>
<dbReference type="SUPFAM" id="SSF48498">
    <property type="entry name" value="Tetracyclin repressor-like, C-terminal domain"/>
    <property type="match status" value="1"/>
</dbReference>
<dbReference type="PRINTS" id="PR00455">
    <property type="entry name" value="HTHTETR"/>
</dbReference>
<accession>A0ABW0P8L0</accession>
<keyword evidence="3 5" id="KW-0238">DNA-binding</keyword>
<keyword evidence="2" id="KW-0805">Transcription regulation</keyword>
<dbReference type="InterPro" id="IPR036271">
    <property type="entry name" value="Tet_transcr_reg_TetR-rel_C_sf"/>
</dbReference>
<dbReference type="EMBL" id="JBHSLU010000127">
    <property type="protein sequence ID" value="MFC5508955.1"/>
    <property type="molecule type" value="Genomic_DNA"/>
</dbReference>
<dbReference type="RefSeq" id="WP_066723876.1">
    <property type="nucleotide sequence ID" value="NZ_JBHSLU010000127.1"/>
</dbReference>
<protein>
    <submittedName>
        <fullName evidence="7">TetR/AcrR family transcriptional regulator</fullName>
    </submittedName>
</protein>
<dbReference type="InterPro" id="IPR009057">
    <property type="entry name" value="Homeodomain-like_sf"/>
</dbReference>
<gene>
    <name evidence="7" type="ORF">ACFPN9_27360</name>
</gene>
<keyword evidence="1" id="KW-0678">Repressor</keyword>
<dbReference type="PANTHER" id="PTHR30055:SF226">
    <property type="entry name" value="HTH-TYPE TRANSCRIPTIONAL REGULATOR PKSA"/>
    <property type="match status" value="1"/>
</dbReference>
<evidence type="ECO:0000256" key="4">
    <source>
        <dbReference type="ARBA" id="ARBA00023163"/>
    </source>
</evidence>
<evidence type="ECO:0000256" key="1">
    <source>
        <dbReference type="ARBA" id="ARBA00022491"/>
    </source>
</evidence>
<evidence type="ECO:0000313" key="7">
    <source>
        <dbReference type="EMBL" id="MFC5508955.1"/>
    </source>
</evidence>
<dbReference type="InterPro" id="IPR001647">
    <property type="entry name" value="HTH_TetR"/>
</dbReference>
<dbReference type="PROSITE" id="PS50977">
    <property type="entry name" value="HTH_TETR_2"/>
    <property type="match status" value="1"/>
</dbReference>
<dbReference type="Pfam" id="PF13977">
    <property type="entry name" value="TetR_C_6"/>
    <property type="match status" value="1"/>
</dbReference>
<comment type="caution">
    <text evidence="7">The sequence shown here is derived from an EMBL/GenBank/DDBJ whole genome shotgun (WGS) entry which is preliminary data.</text>
</comment>
<feature type="domain" description="HTH tetR-type" evidence="6">
    <location>
        <begin position="15"/>
        <end position="75"/>
    </location>
</feature>
<keyword evidence="4" id="KW-0804">Transcription</keyword>
<evidence type="ECO:0000256" key="3">
    <source>
        <dbReference type="ARBA" id="ARBA00023125"/>
    </source>
</evidence>
<dbReference type="Pfam" id="PF00440">
    <property type="entry name" value="TetR_N"/>
    <property type="match status" value="1"/>
</dbReference>